<proteinExistence type="inferred from homology"/>
<dbReference type="SUPFAM" id="SSF54373">
    <property type="entry name" value="FAD-linked reductases, C-terminal domain"/>
    <property type="match status" value="1"/>
</dbReference>
<dbReference type="Pfam" id="PF01266">
    <property type="entry name" value="DAO"/>
    <property type="match status" value="1"/>
</dbReference>
<evidence type="ECO:0000259" key="3">
    <source>
        <dbReference type="Pfam" id="PF01266"/>
    </source>
</evidence>
<keyword evidence="5" id="KW-1185">Reference proteome</keyword>
<dbReference type="Gene3D" id="3.30.9.10">
    <property type="entry name" value="D-Amino Acid Oxidase, subunit A, domain 2"/>
    <property type="match status" value="1"/>
</dbReference>
<dbReference type="GO" id="GO:0016491">
    <property type="term" value="F:oxidoreductase activity"/>
    <property type="evidence" value="ECO:0007669"/>
    <property type="project" value="UniProtKB-KW"/>
</dbReference>
<dbReference type="PANTHER" id="PTHR13847">
    <property type="entry name" value="SARCOSINE DEHYDROGENASE-RELATED"/>
    <property type="match status" value="1"/>
</dbReference>
<dbReference type="EMBL" id="JBBUTH010000004">
    <property type="protein sequence ID" value="MEK8050210.1"/>
    <property type="molecule type" value="Genomic_DNA"/>
</dbReference>
<protein>
    <submittedName>
        <fullName evidence="4">D-amino acid dehydrogenase</fullName>
        <ecNumber evidence="4">1.4.99.-</ecNumber>
    </submittedName>
</protein>
<sequence>MRGEVCVVGAGVVGITSAWYLAEAGWRVTLLDRTGVAQGTSLRNGGQLSYRYVSPLADAGVPLKALKWLTERDGPLRWKPQADAAQWRWLAQFIARCRGSVNRAATQRLARLGEHSRQCLQQLMAAQDLPPFDWQQPGKLVVYRTPALLDRASAGLQAGVQQRWDATQCVAHEPALAGLAERLAGGIFSRDEAVADCHAFCFALMQRLRAHANFRGLVLDRAQTFEPDPMAPDRLRLRCAGQVLGADAYVLAAGIGSRHLAASAGLQLPLYPLKGYSLDAPIGPGHVPPRASITDFERKVLYARIGQRLRIAAMVDLVGEDDTIDPARLESLLRIARADLPVAGDYEQAEPWAGLRPATPGGEPIVGASGVPGLWLNLGHGALGFTFACGTAQLLAQQMSGQPASLPTH</sequence>
<comment type="similarity">
    <text evidence="1">Belongs to the DadA oxidoreductase family.</text>
</comment>
<reference evidence="4 5" key="1">
    <citation type="submission" date="2024-04" db="EMBL/GenBank/DDBJ databases">
        <title>Novel species of the genus Ideonella isolated from streams.</title>
        <authorList>
            <person name="Lu H."/>
        </authorList>
    </citation>
    <scope>NUCLEOTIDE SEQUENCE [LARGE SCALE GENOMIC DNA]</scope>
    <source>
        <strain evidence="4 5">DXS22W</strain>
    </source>
</reference>
<dbReference type="SUPFAM" id="SSF51971">
    <property type="entry name" value="Nucleotide-binding domain"/>
    <property type="match status" value="1"/>
</dbReference>
<name>A0ABU9CG90_9BURK</name>
<evidence type="ECO:0000313" key="5">
    <source>
        <dbReference type="Proteomes" id="UP001365405"/>
    </source>
</evidence>
<comment type="caution">
    <text evidence="4">The sequence shown here is derived from an EMBL/GenBank/DDBJ whole genome shotgun (WGS) entry which is preliminary data.</text>
</comment>
<dbReference type="NCBIfam" id="NF001933">
    <property type="entry name" value="PRK00711.1"/>
    <property type="match status" value="1"/>
</dbReference>
<organism evidence="4 5">
    <name type="scientific">Pseudaquabacterium inlustre</name>
    <dbReference type="NCBI Taxonomy" id="2984192"/>
    <lineage>
        <taxon>Bacteria</taxon>
        <taxon>Pseudomonadati</taxon>
        <taxon>Pseudomonadota</taxon>
        <taxon>Betaproteobacteria</taxon>
        <taxon>Burkholderiales</taxon>
        <taxon>Sphaerotilaceae</taxon>
        <taxon>Pseudaquabacterium</taxon>
    </lineage>
</organism>
<dbReference type="EC" id="1.4.99.-" evidence="4"/>
<feature type="domain" description="FAD dependent oxidoreductase" evidence="3">
    <location>
        <begin position="5"/>
        <end position="397"/>
    </location>
</feature>
<keyword evidence="2 4" id="KW-0560">Oxidoreductase</keyword>
<dbReference type="InterPro" id="IPR006076">
    <property type="entry name" value="FAD-dep_OxRdtase"/>
</dbReference>
<evidence type="ECO:0000256" key="1">
    <source>
        <dbReference type="ARBA" id="ARBA00009410"/>
    </source>
</evidence>
<dbReference type="RefSeq" id="WP_341409895.1">
    <property type="nucleotide sequence ID" value="NZ_JBBUTH010000004.1"/>
</dbReference>
<accession>A0ABU9CG90</accession>
<gene>
    <name evidence="4" type="ORF">AACH10_08165</name>
</gene>
<dbReference type="Gene3D" id="3.50.50.60">
    <property type="entry name" value="FAD/NAD(P)-binding domain"/>
    <property type="match status" value="2"/>
</dbReference>
<dbReference type="Proteomes" id="UP001365405">
    <property type="component" value="Unassembled WGS sequence"/>
</dbReference>
<dbReference type="PANTHER" id="PTHR13847:SF280">
    <property type="entry name" value="D-AMINO ACID DEHYDROGENASE"/>
    <property type="match status" value="1"/>
</dbReference>
<dbReference type="InterPro" id="IPR036188">
    <property type="entry name" value="FAD/NAD-bd_sf"/>
</dbReference>
<evidence type="ECO:0000256" key="2">
    <source>
        <dbReference type="ARBA" id="ARBA00023002"/>
    </source>
</evidence>
<evidence type="ECO:0000313" key="4">
    <source>
        <dbReference type="EMBL" id="MEK8050210.1"/>
    </source>
</evidence>